<keyword evidence="12" id="KW-0067">ATP-binding</keyword>
<evidence type="ECO:0000256" key="18">
    <source>
        <dbReference type="ARBA" id="ARBA00024315"/>
    </source>
</evidence>
<evidence type="ECO:0000256" key="10">
    <source>
        <dbReference type="ARBA" id="ARBA00022741"/>
    </source>
</evidence>
<evidence type="ECO:0000256" key="9">
    <source>
        <dbReference type="ARBA" id="ARBA00022737"/>
    </source>
</evidence>
<dbReference type="SUPFAM" id="SSF52540">
    <property type="entry name" value="P-loop containing nucleoside triphosphate hydrolases"/>
    <property type="match status" value="1"/>
</dbReference>
<comment type="subunit">
    <text evidence="19">Interacts with the C-terminal part of Nlrp1a (NACHT, LRR and PYD domains-containing protein 1a, C-terminus) in absence of pathogens and other damage-associated signals.</text>
</comment>
<dbReference type="InterPro" id="IPR027417">
    <property type="entry name" value="P-loop_NTPase"/>
</dbReference>
<evidence type="ECO:0000256" key="5">
    <source>
        <dbReference type="ARBA" id="ARBA00022588"/>
    </source>
</evidence>
<dbReference type="GO" id="GO:0012501">
    <property type="term" value="P:programmed cell death"/>
    <property type="evidence" value="ECO:0007669"/>
    <property type="project" value="UniProtKB-KW"/>
</dbReference>
<dbReference type="Pfam" id="PF05729">
    <property type="entry name" value="NACHT"/>
    <property type="match status" value="1"/>
</dbReference>
<comment type="function">
    <text evidence="20">Constitutes the precursor of the Nlrp1a inflammasome, which mediates autoproteolytic processing within the FIIND domain to generate the N-terminal and C-terminal parts, which are associated non-covalently in absence of pathogens and other damage-associated signals.</text>
</comment>
<dbReference type="PROSITE" id="PS50837">
    <property type="entry name" value="NACHT"/>
    <property type="match status" value="1"/>
</dbReference>
<keyword evidence="15" id="KW-0395">Inflammatory response</keyword>
<dbReference type="Pfam" id="PF17779">
    <property type="entry name" value="WHD_NOD2"/>
    <property type="match status" value="1"/>
</dbReference>
<dbReference type="InterPro" id="IPR001315">
    <property type="entry name" value="CARD"/>
</dbReference>
<evidence type="ECO:0000313" key="26">
    <source>
        <dbReference type="Proteomes" id="UP000694398"/>
    </source>
</evidence>
<feature type="domain" description="Pyrin" evidence="22">
    <location>
        <begin position="1"/>
        <end position="93"/>
    </location>
</feature>
<evidence type="ECO:0000256" key="2">
    <source>
        <dbReference type="ARBA" id="ARBA00004123"/>
    </source>
</evidence>
<dbReference type="PROSITE" id="PS50824">
    <property type="entry name" value="DAPIN"/>
    <property type="match status" value="1"/>
</dbReference>
<dbReference type="Pfam" id="PF02758">
    <property type="entry name" value="PYRIN"/>
    <property type="match status" value="1"/>
</dbReference>
<dbReference type="GO" id="GO:0006508">
    <property type="term" value="P:proteolysis"/>
    <property type="evidence" value="ECO:0007669"/>
    <property type="project" value="UniProtKB-KW"/>
</dbReference>
<evidence type="ECO:0000259" key="24">
    <source>
        <dbReference type="PROSITE" id="PS51830"/>
    </source>
</evidence>
<dbReference type="SUPFAM" id="SSF52047">
    <property type="entry name" value="RNI-like"/>
    <property type="match status" value="1"/>
</dbReference>
<evidence type="ECO:0000256" key="6">
    <source>
        <dbReference type="ARBA" id="ARBA00022590"/>
    </source>
</evidence>
<evidence type="ECO:0000256" key="4">
    <source>
        <dbReference type="ARBA" id="ARBA00022490"/>
    </source>
</evidence>
<evidence type="ECO:0000256" key="19">
    <source>
        <dbReference type="ARBA" id="ARBA00024369"/>
    </source>
</evidence>
<dbReference type="InterPro" id="IPR033516">
    <property type="entry name" value="CARD8/ASC/NALP1_CARD"/>
</dbReference>
<dbReference type="OrthoDB" id="428577at2759"/>
<keyword evidence="5" id="KW-0399">Innate immunity</keyword>
<evidence type="ECO:0000256" key="3">
    <source>
        <dbReference type="ARBA" id="ARBA00008665"/>
    </source>
</evidence>
<keyword evidence="10" id="KW-0547">Nucleotide-binding</keyword>
<evidence type="ECO:0000259" key="23">
    <source>
        <dbReference type="PROSITE" id="PS50837"/>
    </source>
</evidence>
<dbReference type="GO" id="GO:0008233">
    <property type="term" value="F:peptidase activity"/>
    <property type="evidence" value="ECO:0007669"/>
    <property type="project" value="UniProtKB-KW"/>
</dbReference>
<dbReference type="GO" id="GO:0005634">
    <property type="term" value="C:nucleus"/>
    <property type="evidence" value="ECO:0007669"/>
    <property type="project" value="UniProtKB-SubCell"/>
</dbReference>
<evidence type="ECO:0000259" key="22">
    <source>
        <dbReference type="PROSITE" id="PS50824"/>
    </source>
</evidence>
<dbReference type="Pfam" id="PF23679">
    <property type="entry name" value="UPA-FIIND"/>
    <property type="match status" value="1"/>
</dbReference>
<dbReference type="Pfam" id="PF00619">
    <property type="entry name" value="CARD"/>
    <property type="match status" value="1"/>
</dbReference>
<comment type="subcellular location">
    <subcellularLocation>
        <location evidence="1">Inflammasome</location>
    </subcellularLocation>
    <subcellularLocation>
        <location evidence="2">Nucleus</location>
    </subcellularLocation>
</comment>
<dbReference type="Proteomes" id="UP000694398">
    <property type="component" value="Unassembled WGS sequence"/>
</dbReference>
<dbReference type="GO" id="GO:0061702">
    <property type="term" value="C:canonical inflammasome complex"/>
    <property type="evidence" value="ECO:0007669"/>
    <property type="project" value="UniProtKB-SubCell"/>
</dbReference>
<dbReference type="SMART" id="SM01289">
    <property type="entry name" value="PYRIN"/>
    <property type="match status" value="1"/>
</dbReference>
<feature type="domain" description="CARD" evidence="21">
    <location>
        <begin position="1192"/>
        <end position="1276"/>
    </location>
</feature>
<dbReference type="SMART" id="SM00368">
    <property type="entry name" value="LRR_RI"/>
    <property type="match status" value="5"/>
</dbReference>
<dbReference type="GeneID" id="106146314"/>
<evidence type="ECO:0000256" key="7">
    <source>
        <dbReference type="ARBA" id="ARBA00022614"/>
    </source>
</evidence>
<keyword evidence="4" id="KW-0963">Cytoplasm</keyword>
<dbReference type="GO" id="GO:0045087">
    <property type="term" value="P:innate immune response"/>
    <property type="evidence" value="ECO:0007669"/>
    <property type="project" value="UniProtKB-KW"/>
</dbReference>
<dbReference type="Gene3D" id="1.10.533.10">
    <property type="entry name" value="Death Domain, Fas"/>
    <property type="match status" value="2"/>
</dbReference>
<dbReference type="Pfam" id="PF13553">
    <property type="entry name" value="FIIND"/>
    <property type="match status" value="1"/>
</dbReference>
<dbReference type="Pfam" id="PF17776">
    <property type="entry name" value="NLRC4_HD2"/>
    <property type="match status" value="1"/>
</dbReference>
<keyword evidence="17" id="KW-0539">Nucleus</keyword>
<dbReference type="Gene3D" id="3.80.10.10">
    <property type="entry name" value="Ribonuclease Inhibitor"/>
    <property type="match status" value="1"/>
</dbReference>
<evidence type="ECO:0000256" key="12">
    <source>
        <dbReference type="ARBA" id="ARBA00022840"/>
    </source>
</evidence>
<dbReference type="PANTHER" id="PTHR46985">
    <property type="entry name" value="NACHT, LRR AND PYD DOMAINS-CONTAINING PROTEIN 1"/>
    <property type="match status" value="1"/>
</dbReference>
<dbReference type="CDD" id="cd08330">
    <property type="entry name" value="CARD_ASC_NALP1"/>
    <property type="match status" value="1"/>
</dbReference>
<evidence type="ECO:0000256" key="1">
    <source>
        <dbReference type="ARBA" id="ARBA00004110"/>
    </source>
</evidence>
<dbReference type="InterPro" id="IPR032675">
    <property type="entry name" value="LRR_dom_sf"/>
</dbReference>
<dbReference type="GeneTree" id="ENSGT00940000162176"/>
<dbReference type="PROSITE" id="PS50209">
    <property type="entry name" value="CARD"/>
    <property type="match status" value="1"/>
</dbReference>
<keyword evidence="13" id="KW-0832">Ubl conjugation</keyword>
<dbReference type="InterPro" id="IPR041267">
    <property type="entry name" value="NLRP_HD2"/>
</dbReference>
<protein>
    <submittedName>
        <fullName evidence="25">NACHT, LRR and PYD domains-containing protein 1-like</fullName>
    </submittedName>
</protein>
<comment type="similarity">
    <text evidence="3">Belongs to the NLRP family.</text>
</comment>
<evidence type="ECO:0000256" key="11">
    <source>
        <dbReference type="ARBA" id="ARBA00022801"/>
    </source>
</evidence>
<dbReference type="OMA" id="SENWIRD"/>
<reference evidence="25" key="2">
    <citation type="submission" date="2025-09" db="UniProtKB">
        <authorList>
            <consortium name="Ensembl"/>
        </authorList>
    </citation>
    <scope>IDENTIFICATION</scope>
</reference>
<proteinExistence type="inferred from homology"/>
<dbReference type="Pfam" id="PF13516">
    <property type="entry name" value="LRR_6"/>
    <property type="match status" value="3"/>
</dbReference>
<dbReference type="Gene3D" id="3.40.50.300">
    <property type="entry name" value="P-loop containing nucleotide triphosphate hydrolases"/>
    <property type="match status" value="1"/>
</dbReference>
<gene>
    <name evidence="25" type="primary">LOC106146314</name>
</gene>
<keyword evidence="7" id="KW-0433">Leucine-rich repeat</keyword>
<evidence type="ECO:0000313" key="25">
    <source>
        <dbReference type="Ensembl" id="ENSCLAP00000015171.1"/>
    </source>
</evidence>
<dbReference type="RefSeq" id="XP_013377619.1">
    <property type="nucleotide sequence ID" value="XM_013522165.1"/>
</dbReference>
<dbReference type="Ensembl" id="ENSCLAT00000015331.1">
    <property type="protein sequence ID" value="ENSCLAP00000015171.1"/>
    <property type="gene ID" value="ENSCLAG00000010449.1"/>
</dbReference>
<evidence type="ECO:0000256" key="14">
    <source>
        <dbReference type="ARBA" id="ARBA00022859"/>
    </source>
</evidence>
<dbReference type="InterPro" id="IPR007111">
    <property type="entry name" value="NACHT_NTPase"/>
</dbReference>
<keyword evidence="14" id="KW-0391">Immunity</keyword>
<dbReference type="InterPro" id="IPR025307">
    <property type="entry name" value="FIIND_dom"/>
</dbReference>
<dbReference type="InterPro" id="IPR001611">
    <property type="entry name" value="Leu-rich_rpt"/>
</dbReference>
<keyword evidence="26" id="KW-1185">Reference proteome</keyword>
<dbReference type="FunFam" id="1.10.533.10:FF:000013">
    <property type="entry name" value="Apoptosis-associated speck-like protein containing a CARD"/>
    <property type="match status" value="1"/>
</dbReference>
<evidence type="ECO:0000259" key="21">
    <source>
        <dbReference type="PROSITE" id="PS50209"/>
    </source>
</evidence>
<keyword evidence="9" id="KW-0677">Repeat</keyword>
<accession>A0A8C2VGL7</accession>
<dbReference type="GO" id="GO:0006954">
    <property type="term" value="P:inflammatory response"/>
    <property type="evidence" value="ECO:0007669"/>
    <property type="project" value="UniProtKB-KW"/>
</dbReference>
<comment type="function">
    <text evidence="18">Constitutes the active part of the Nlrp1a inflammasome. In absence of pathogens and other damage-associated signals, interacts with the N-terminal part of Nlrp1a (NACHT, LRR and PYD domains-containing protein 1a, N-terminus), preventing activation of the Nlrp1a inflammasome. In response to pathogen-associated signals, the N-terminal part of Nlrp1a is degraded by the proteasome, releasing this form, which polymerizes to form the Nlrp1a inflammasome complex: the Nlrp1a inflammasome complex then directly recruits pro-caspase-1 (proCASP1) and promotes caspase-1 (CASP1) activation, leading to gasdermin-D (GSDMD) cleavage and subsequent pyroptosis.</text>
</comment>
<dbReference type="GO" id="GO:0005524">
    <property type="term" value="F:ATP binding"/>
    <property type="evidence" value="ECO:0007669"/>
    <property type="project" value="UniProtKB-KW"/>
</dbReference>
<evidence type="ECO:0000256" key="17">
    <source>
        <dbReference type="ARBA" id="ARBA00023242"/>
    </source>
</evidence>
<evidence type="ECO:0000256" key="8">
    <source>
        <dbReference type="ARBA" id="ARBA00022670"/>
    </source>
</evidence>
<reference evidence="25" key="1">
    <citation type="submission" date="2025-08" db="UniProtKB">
        <authorList>
            <consortium name="Ensembl"/>
        </authorList>
    </citation>
    <scope>IDENTIFICATION</scope>
</reference>
<organism evidence="25 26">
    <name type="scientific">Chinchilla lanigera</name>
    <name type="common">Long-tailed chinchilla</name>
    <name type="synonym">Chinchilla villidera</name>
    <dbReference type="NCBI Taxonomy" id="34839"/>
    <lineage>
        <taxon>Eukaryota</taxon>
        <taxon>Metazoa</taxon>
        <taxon>Chordata</taxon>
        <taxon>Craniata</taxon>
        <taxon>Vertebrata</taxon>
        <taxon>Euteleostomi</taxon>
        <taxon>Mammalia</taxon>
        <taxon>Eutheria</taxon>
        <taxon>Euarchontoglires</taxon>
        <taxon>Glires</taxon>
        <taxon>Rodentia</taxon>
        <taxon>Hystricomorpha</taxon>
        <taxon>Chinchillidae</taxon>
        <taxon>Chinchilla</taxon>
    </lineage>
</organism>
<dbReference type="SUPFAM" id="SSF47986">
    <property type="entry name" value="DEATH domain"/>
    <property type="match status" value="2"/>
</dbReference>
<dbReference type="InterPro" id="IPR041075">
    <property type="entry name" value="NOD1/2_WH"/>
</dbReference>
<keyword evidence="16" id="KW-1271">Inflammasome</keyword>
<keyword evidence="11" id="KW-0378">Hydrolase</keyword>
<keyword evidence="8" id="KW-0645">Protease</keyword>
<dbReference type="GO" id="GO:0042981">
    <property type="term" value="P:regulation of apoptotic process"/>
    <property type="evidence" value="ECO:0007669"/>
    <property type="project" value="InterPro"/>
</dbReference>
<dbReference type="PROSITE" id="PS51830">
    <property type="entry name" value="FIIND"/>
    <property type="match status" value="1"/>
</dbReference>
<dbReference type="PANTHER" id="PTHR46985:SF3">
    <property type="entry name" value="NACHT, LRR AND PYD DOMAINS-CONTAINING PROTEIN 1"/>
    <property type="match status" value="1"/>
</dbReference>
<feature type="domain" description="FIIND" evidence="24">
    <location>
        <begin position="895"/>
        <end position="1178"/>
    </location>
</feature>
<sequence>MAGELKQLLAHYLNQLKAEELWKFQDLLFRSAPRRTFPAATSAQADKTLGAKVASELMAQYGEHEGWNLAIETWEQMGLTHLRHKALEKASLMLGARGSEKGFSSRQLSEEYVYNRKGTEPVDFPHLSEEPCPTQSWKTTYFHEKFTQLLLLCTPHIRDKKYLASENWIRDSIVEQGDLIEIEDLFGPCPSTQKEPHIVILYGAAGIGKSTLARQVRGAWEEGRLFRDRFRYVFYFNCRDLNQYSVNSLEELIATDWASTVVPIKDILSCPAQVLFILDNMDQPKSKWEDLDSEHHPQGRHSHPGPTVLSHLLRGVLHYRAFFLITVRATSLKMFCHFWQKPRWVEVLGFSDSGRKDYFKNYFTDESHSNTAFSLVEPNPLLWTQCLVPWVCWLVCTCLKQQMEQGEVHPLTSQTTTALFLHYLSQAIPARLPVAQVRGLCSLAAECTWRRMTLFHSDDLSKHGLEGAIITKLGFLQKHPDTCNYSFTHQIFQEFFASVSSLLENAEHLNKYKYSIRWLKWLEIKLWNDLFRTPNLCFLSGLLSDQGIKEMEKIFTCQLPPRMIWEVLNYIKKEALPKPQYSLNFLHCLYETQNEELLTHEMAHFQDTRVCVRTDKELLLVTFCVKFCNNLKWLQLNDSELQKGGRRLPGIVVSTWAPLTDASWKVLFSVLQITGSLEELALSGNPLSLSAVQSLGETLGHPRCHLKTLRLAGCGLTAEGCKHLAFGLSTSQTLTELELDFNMLTDAGAQHLCLGLKHPSCKLQRLRLVHCGLTSNCCQDLASVLSTSPSLSELDLQQNELGSYGVQLLCEGLRNPTCQLTLLWLDLTLLNEEELRALKQEKPPLIISSRRIPDTRILTEDLEGGEASYSTSSFKQQRLHSGDLHMETLDTGEYFCGPIGPLPIELVDKDRSLWRVHFPVPGYYHWTNICLGFVVRRGVTIEIEFCAWDQFLSVNDLQNTWRVAGPLFDIKAEQGAVAALHLPHFVALEGIHVDKSQVQVAHFKEEGMLLEKPARVESYYTVLLNPTFSPMGILLKIIPAARHFIPINSTTLLYHNIYAEETKFHLYLIPDDCTIRQAIDDQERDFQFVRIHKPPPLSPLYMGTRYTVSGSETLEIMPQELELCYRSARETQLFCEIYVCSLGSGIRLEMRHKEEGTVVWEALLRPGDLRPAPSLVPPPARVLPPSAGDLLHFVDQHREQLVARVTSVDFVLDKLLSEQVLSEEQYESVWAEPTKQRKMRMLFSFSPSWNAACKNKLFQALSEIHPHLITDLWQEGDRYLWS</sequence>
<keyword evidence="6" id="KW-1210">Necrosis</keyword>
<evidence type="ECO:0000256" key="13">
    <source>
        <dbReference type="ARBA" id="ARBA00022843"/>
    </source>
</evidence>
<evidence type="ECO:0000256" key="20">
    <source>
        <dbReference type="ARBA" id="ARBA00029394"/>
    </source>
</evidence>
<dbReference type="InterPro" id="IPR051249">
    <property type="entry name" value="NLRP_Inflammasome"/>
</dbReference>
<evidence type="ECO:0000256" key="15">
    <source>
        <dbReference type="ARBA" id="ARBA00023198"/>
    </source>
</evidence>
<name>A0A8C2VGL7_CHILA</name>
<dbReference type="InterPro" id="IPR011029">
    <property type="entry name" value="DEATH-like_dom_sf"/>
</dbReference>
<dbReference type="InterPro" id="IPR004020">
    <property type="entry name" value="DAPIN"/>
</dbReference>
<evidence type="ECO:0000256" key="16">
    <source>
        <dbReference type="ARBA" id="ARBA00023233"/>
    </source>
</evidence>
<feature type="domain" description="NACHT" evidence="23">
    <location>
        <begin position="197"/>
        <end position="503"/>
    </location>
</feature>